<dbReference type="Proteomes" id="UP000578819">
    <property type="component" value="Unassembled WGS sequence"/>
</dbReference>
<keyword evidence="3" id="KW-1185">Reference proteome</keyword>
<protein>
    <submittedName>
        <fullName evidence="2">Uncharacterized protein</fullName>
    </submittedName>
</protein>
<proteinExistence type="predicted"/>
<feature type="region of interest" description="Disordered" evidence="1">
    <location>
        <begin position="1"/>
        <end position="63"/>
    </location>
</feature>
<comment type="caution">
    <text evidence="2">The sequence shown here is derived from an EMBL/GenBank/DDBJ whole genome shotgun (WGS) entry which is preliminary data.</text>
</comment>
<evidence type="ECO:0000313" key="3">
    <source>
        <dbReference type="Proteomes" id="UP000578819"/>
    </source>
</evidence>
<feature type="compositionally biased region" description="Basic and acidic residues" evidence="1">
    <location>
        <begin position="48"/>
        <end position="63"/>
    </location>
</feature>
<gene>
    <name evidence="2" type="ORF">FHR38_003551</name>
</gene>
<sequence length="63" mass="7133">MSRVDKPQDADAGPDRAADRRVSPAGGRFVLPEQSRDDTDQGWGERPYSNDERLLADRPPHWD</sequence>
<feature type="compositionally biased region" description="Basic and acidic residues" evidence="1">
    <location>
        <begin position="1"/>
        <end position="22"/>
    </location>
</feature>
<reference evidence="2 3" key="1">
    <citation type="submission" date="2020-08" db="EMBL/GenBank/DDBJ databases">
        <title>Sequencing the genomes of 1000 actinobacteria strains.</title>
        <authorList>
            <person name="Klenk H.-P."/>
        </authorList>
    </citation>
    <scope>NUCLEOTIDE SEQUENCE [LARGE SCALE GENOMIC DNA]</scope>
    <source>
        <strain evidence="2 3">DSM 45886</strain>
    </source>
</reference>
<accession>A0A7W7SRW4</accession>
<dbReference type="EMBL" id="JACHJW010000001">
    <property type="protein sequence ID" value="MBB4959818.1"/>
    <property type="molecule type" value="Genomic_DNA"/>
</dbReference>
<organism evidence="2 3">
    <name type="scientific">Micromonospora polyrhachis</name>
    <dbReference type="NCBI Taxonomy" id="1282883"/>
    <lineage>
        <taxon>Bacteria</taxon>
        <taxon>Bacillati</taxon>
        <taxon>Actinomycetota</taxon>
        <taxon>Actinomycetes</taxon>
        <taxon>Micromonosporales</taxon>
        <taxon>Micromonosporaceae</taxon>
        <taxon>Micromonospora</taxon>
    </lineage>
</organism>
<evidence type="ECO:0000313" key="2">
    <source>
        <dbReference type="EMBL" id="MBB4959818.1"/>
    </source>
</evidence>
<name>A0A7W7SRW4_9ACTN</name>
<dbReference type="AlphaFoldDB" id="A0A7W7SRW4"/>
<evidence type="ECO:0000256" key="1">
    <source>
        <dbReference type="SAM" id="MobiDB-lite"/>
    </source>
</evidence>